<keyword evidence="1" id="KW-0812">Transmembrane</keyword>
<keyword evidence="5" id="KW-1185">Reference proteome</keyword>
<dbReference type="Gene3D" id="3.55.50.30">
    <property type="match status" value="1"/>
</dbReference>
<dbReference type="EMBL" id="LVXG01000011">
    <property type="protein sequence ID" value="OQP51362.1"/>
    <property type="molecule type" value="Genomic_DNA"/>
</dbReference>
<protein>
    <recommendedName>
        <fullName evidence="6">Iron dicitrate transport regulator FecR</fullName>
    </recommendedName>
</protein>
<keyword evidence="1" id="KW-1133">Transmembrane helix</keyword>
<evidence type="ECO:0008006" key="6">
    <source>
        <dbReference type="Google" id="ProtNLM"/>
    </source>
</evidence>
<evidence type="ECO:0000313" key="4">
    <source>
        <dbReference type="EMBL" id="OQP51362.1"/>
    </source>
</evidence>
<feature type="transmembrane region" description="Helical" evidence="1">
    <location>
        <begin position="97"/>
        <end position="115"/>
    </location>
</feature>
<reference evidence="5" key="1">
    <citation type="submission" date="2016-04" db="EMBL/GenBank/DDBJ databases">
        <authorList>
            <person name="Chen L."/>
            <person name="Zhuang W."/>
            <person name="Wang G."/>
        </authorList>
    </citation>
    <scope>NUCLEOTIDE SEQUENCE [LARGE SCALE GENOMIC DNA]</scope>
    <source>
        <strain evidence="5">17621</strain>
    </source>
</reference>
<dbReference type="PANTHER" id="PTHR30273">
    <property type="entry name" value="PERIPLASMIC SIGNAL SENSOR AND SIGMA FACTOR ACTIVATOR FECR-RELATED"/>
    <property type="match status" value="1"/>
</dbReference>
<dbReference type="GO" id="GO:0016989">
    <property type="term" value="F:sigma factor antagonist activity"/>
    <property type="evidence" value="ECO:0007669"/>
    <property type="project" value="TreeGrafter"/>
</dbReference>
<keyword evidence="1" id="KW-0472">Membrane</keyword>
<evidence type="ECO:0000259" key="3">
    <source>
        <dbReference type="Pfam" id="PF16344"/>
    </source>
</evidence>
<evidence type="ECO:0000256" key="1">
    <source>
        <dbReference type="SAM" id="Phobius"/>
    </source>
</evidence>
<accession>A0A1V9EZ24</accession>
<dbReference type="InterPro" id="IPR012373">
    <property type="entry name" value="Ferrdict_sens_TM"/>
</dbReference>
<dbReference type="STRING" id="354355.SAMN05660816_05614"/>
<feature type="domain" description="FecR protein" evidence="2">
    <location>
        <begin position="183"/>
        <end position="278"/>
    </location>
</feature>
<dbReference type="Pfam" id="PF16344">
    <property type="entry name" value="FecR_C"/>
    <property type="match status" value="1"/>
</dbReference>
<dbReference type="Gene3D" id="2.60.120.1440">
    <property type="match status" value="1"/>
</dbReference>
<feature type="domain" description="Protein FecR C-terminal" evidence="3">
    <location>
        <begin position="329"/>
        <end position="395"/>
    </location>
</feature>
<evidence type="ECO:0000313" key="5">
    <source>
        <dbReference type="Proteomes" id="UP000192610"/>
    </source>
</evidence>
<sequence>MQHQKFKELIEKYLDESAGPEDIQQLSAMLNDPAYVSLLDELVLEQVTDNTFKYELNDAIRNRIDQGIYQKTLAASQISTHTPAVRPVHRIHFLRKWGWAAAAVLLIGTVIAIAVTSNRKSKTSGNEVAVAPIDILPGTNKAVLTVDNKQINLSGDKTGIKVGERIAYNDGEKLSDAGQLLMLTTPNGGQYQLVLPDGTKAWLNAASSISFPSAFKGENRQVKITGEVYLEVTKDRAHPFLVDVAGQGTIEVLGTIFNVNSYGDDGKIKTSLIEGSIRMSAGAFKSKSIVIKPGQRATISVATSGPQSGISVDNDPDINQTIAWKNGLFSFSNADLHTVMRQLERWYDIKVRYEGQPSAFTVEGEMFRNVKLSDVLEFLKESGLKFRMEGKTLIVL</sequence>
<dbReference type="PANTHER" id="PTHR30273:SF2">
    <property type="entry name" value="PROTEIN FECR"/>
    <property type="match status" value="1"/>
</dbReference>
<proteinExistence type="predicted"/>
<dbReference type="InterPro" id="IPR032508">
    <property type="entry name" value="FecR_C"/>
</dbReference>
<comment type="caution">
    <text evidence="4">The sequence shown here is derived from an EMBL/GenBank/DDBJ whole genome shotgun (WGS) entry which is preliminary data.</text>
</comment>
<evidence type="ECO:0000259" key="2">
    <source>
        <dbReference type="Pfam" id="PF04773"/>
    </source>
</evidence>
<gene>
    <name evidence="4" type="ORF">A4H97_27700</name>
</gene>
<organism evidence="4 5">
    <name type="scientific">Niastella yeongjuensis</name>
    <dbReference type="NCBI Taxonomy" id="354355"/>
    <lineage>
        <taxon>Bacteria</taxon>
        <taxon>Pseudomonadati</taxon>
        <taxon>Bacteroidota</taxon>
        <taxon>Chitinophagia</taxon>
        <taxon>Chitinophagales</taxon>
        <taxon>Chitinophagaceae</taxon>
        <taxon>Niastella</taxon>
    </lineage>
</organism>
<dbReference type="RefSeq" id="WP_081198586.1">
    <property type="nucleotide sequence ID" value="NZ_FOCZ01000014.1"/>
</dbReference>
<dbReference type="Pfam" id="PF04773">
    <property type="entry name" value="FecR"/>
    <property type="match status" value="1"/>
</dbReference>
<dbReference type="AlphaFoldDB" id="A0A1V9EZ24"/>
<name>A0A1V9EZ24_9BACT</name>
<dbReference type="Proteomes" id="UP000192610">
    <property type="component" value="Unassembled WGS sequence"/>
</dbReference>
<dbReference type="OrthoDB" id="1452822at2"/>
<dbReference type="InterPro" id="IPR006860">
    <property type="entry name" value="FecR"/>
</dbReference>